<gene>
    <name evidence="1" type="ORF">AVDCRST_MAG77-5914</name>
</gene>
<reference evidence="1" key="1">
    <citation type="submission" date="2020-02" db="EMBL/GenBank/DDBJ databases">
        <authorList>
            <person name="Meier V. D."/>
        </authorList>
    </citation>
    <scope>NUCLEOTIDE SEQUENCE</scope>
    <source>
        <strain evidence="1">AVDCRST_MAG77</strain>
    </source>
</reference>
<proteinExistence type="predicted"/>
<dbReference type="AlphaFoldDB" id="A0A6J4KEZ5"/>
<evidence type="ECO:0000313" key="1">
    <source>
        <dbReference type="EMBL" id="CAA9304128.1"/>
    </source>
</evidence>
<name>A0A6J4KEZ5_9CHLR</name>
<protein>
    <submittedName>
        <fullName evidence="1">Uncharacterized protein</fullName>
    </submittedName>
</protein>
<organism evidence="1">
    <name type="scientific">uncultured Chloroflexota bacterium</name>
    <dbReference type="NCBI Taxonomy" id="166587"/>
    <lineage>
        <taxon>Bacteria</taxon>
        <taxon>Bacillati</taxon>
        <taxon>Chloroflexota</taxon>
        <taxon>environmental samples</taxon>
    </lineage>
</organism>
<sequence>MAWERRTRGARYYTRSRRVGGRVVREYVGAGLLGELSALEDTHRRHELDVQRAALAAERRRLAALDAPLRSLDALADALAAGALLHAGYHRHDRGDWRKAREQDHTHDHSGHAA</sequence>
<dbReference type="EMBL" id="CADCTC010000311">
    <property type="protein sequence ID" value="CAA9304128.1"/>
    <property type="molecule type" value="Genomic_DNA"/>
</dbReference>
<accession>A0A6J4KEZ5</accession>